<keyword evidence="3" id="KW-1185">Reference proteome</keyword>
<feature type="compositionally biased region" description="Polar residues" evidence="1">
    <location>
        <begin position="265"/>
        <end position="276"/>
    </location>
</feature>
<proteinExistence type="predicted"/>
<dbReference type="AlphaFoldDB" id="A0AAV7SCE2"/>
<sequence>MRACAPALATSRLPWDLVMYSNLQQTVNEARREEIQAEGQRLDRPQTSKGGHGYSIKETLQGQVFPTCTSASRSHQEATAAAGVTTEVRKGSERGVSDPCWARVLDGDGKASPYLRLRAATVEEIPKPFDVLRPERKEEDRAAAETEPDPLGDPLKTEADSARRHGGARAGTRGGITRPSKGAGERLHPRITLRVPPPPDSCFTKTTTRERKILDWPWGRPAGQSGSTEGKQSKPGHPQVSGALSLTAQGVEISPSLPGRDPDSTPASHWYLNQTPAAWAGGFGDTSS</sequence>
<organism evidence="2 3">
    <name type="scientific">Pleurodeles waltl</name>
    <name type="common">Iberian ribbed newt</name>
    <dbReference type="NCBI Taxonomy" id="8319"/>
    <lineage>
        <taxon>Eukaryota</taxon>
        <taxon>Metazoa</taxon>
        <taxon>Chordata</taxon>
        <taxon>Craniata</taxon>
        <taxon>Vertebrata</taxon>
        <taxon>Euteleostomi</taxon>
        <taxon>Amphibia</taxon>
        <taxon>Batrachia</taxon>
        <taxon>Caudata</taxon>
        <taxon>Salamandroidea</taxon>
        <taxon>Salamandridae</taxon>
        <taxon>Pleurodelinae</taxon>
        <taxon>Pleurodeles</taxon>
    </lineage>
</organism>
<dbReference type="Proteomes" id="UP001066276">
    <property type="component" value="Chromosome 4_2"/>
</dbReference>
<feature type="compositionally biased region" description="Basic and acidic residues" evidence="1">
    <location>
        <begin position="32"/>
        <end position="46"/>
    </location>
</feature>
<evidence type="ECO:0000313" key="3">
    <source>
        <dbReference type="Proteomes" id="UP001066276"/>
    </source>
</evidence>
<accession>A0AAV7SCE2</accession>
<name>A0AAV7SCE2_PLEWA</name>
<dbReference type="EMBL" id="JANPWB010000008">
    <property type="protein sequence ID" value="KAJ1160743.1"/>
    <property type="molecule type" value="Genomic_DNA"/>
</dbReference>
<feature type="region of interest" description="Disordered" evidence="1">
    <location>
        <begin position="129"/>
        <end position="288"/>
    </location>
</feature>
<reference evidence="2" key="1">
    <citation type="journal article" date="2022" name="bioRxiv">
        <title>Sequencing and chromosome-scale assembly of the giantPleurodeles waltlgenome.</title>
        <authorList>
            <person name="Brown T."/>
            <person name="Elewa A."/>
            <person name="Iarovenko S."/>
            <person name="Subramanian E."/>
            <person name="Araus A.J."/>
            <person name="Petzold A."/>
            <person name="Susuki M."/>
            <person name="Suzuki K.-i.T."/>
            <person name="Hayashi T."/>
            <person name="Toyoda A."/>
            <person name="Oliveira C."/>
            <person name="Osipova E."/>
            <person name="Leigh N.D."/>
            <person name="Simon A."/>
            <person name="Yun M.H."/>
        </authorList>
    </citation>
    <scope>NUCLEOTIDE SEQUENCE</scope>
    <source>
        <strain evidence="2">20211129_DDA</strain>
        <tissue evidence="2">Liver</tissue>
    </source>
</reference>
<feature type="region of interest" description="Disordered" evidence="1">
    <location>
        <begin position="32"/>
        <end position="54"/>
    </location>
</feature>
<comment type="caution">
    <text evidence="2">The sequence shown here is derived from an EMBL/GenBank/DDBJ whole genome shotgun (WGS) entry which is preliminary data.</text>
</comment>
<feature type="compositionally biased region" description="Basic and acidic residues" evidence="1">
    <location>
        <begin position="129"/>
        <end position="144"/>
    </location>
</feature>
<evidence type="ECO:0000313" key="2">
    <source>
        <dbReference type="EMBL" id="KAJ1160743.1"/>
    </source>
</evidence>
<gene>
    <name evidence="2" type="ORF">NDU88_001236</name>
</gene>
<evidence type="ECO:0000256" key="1">
    <source>
        <dbReference type="SAM" id="MobiDB-lite"/>
    </source>
</evidence>
<protein>
    <submittedName>
        <fullName evidence="2">Uncharacterized protein</fullName>
    </submittedName>
</protein>